<dbReference type="Gene3D" id="3.40.50.620">
    <property type="entry name" value="HUPs"/>
    <property type="match status" value="2"/>
</dbReference>
<dbReference type="EMBL" id="WHNW01000007">
    <property type="protein sequence ID" value="MPV86507.1"/>
    <property type="molecule type" value="Genomic_DNA"/>
</dbReference>
<feature type="binding site" evidence="14">
    <location>
        <position position="615"/>
    </location>
    <ligand>
        <name>ATP</name>
        <dbReference type="ChEBI" id="CHEBI:30616"/>
    </ligand>
</feature>
<dbReference type="Pfam" id="PF06827">
    <property type="entry name" value="zf-FPG_IleRS"/>
    <property type="match status" value="1"/>
</dbReference>
<dbReference type="Proteomes" id="UP000471298">
    <property type="component" value="Unassembled WGS sequence"/>
</dbReference>
<evidence type="ECO:0000259" key="18">
    <source>
        <dbReference type="Pfam" id="PF08264"/>
    </source>
</evidence>
<evidence type="ECO:0000259" key="16">
    <source>
        <dbReference type="Pfam" id="PF00133"/>
    </source>
</evidence>
<comment type="subunit">
    <text evidence="3 14">Monomer.</text>
</comment>
<dbReference type="SUPFAM" id="SSF50677">
    <property type="entry name" value="ValRS/IleRS/LeuRS editing domain"/>
    <property type="match status" value="1"/>
</dbReference>
<dbReference type="InterPro" id="IPR002300">
    <property type="entry name" value="aa-tRNA-synth_Ia"/>
</dbReference>
<evidence type="ECO:0000256" key="10">
    <source>
        <dbReference type="ARBA" id="ARBA00022917"/>
    </source>
</evidence>
<dbReference type="InterPro" id="IPR001412">
    <property type="entry name" value="aa-tRNA-synth_I_CS"/>
</dbReference>
<dbReference type="SUPFAM" id="SSF47323">
    <property type="entry name" value="Anticodon-binding domain of a subclass of class I aminoacyl-tRNA synthetases"/>
    <property type="match status" value="1"/>
</dbReference>
<feature type="domain" description="Methionyl/Valyl/Leucyl/Isoleucyl-tRNA synthetase anticodon-binding" evidence="18">
    <location>
        <begin position="695"/>
        <end position="855"/>
    </location>
</feature>
<gene>
    <name evidence="14 19" type="primary">ileS</name>
    <name evidence="19" type="ORF">GCU85_07150</name>
</gene>
<comment type="subcellular location">
    <subcellularLocation>
        <location evidence="1 14">Cytoplasm</location>
    </subcellularLocation>
</comment>
<dbReference type="HAMAP" id="MF_02002">
    <property type="entry name" value="Ile_tRNA_synth_type1"/>
    <property type="match status" value="1"/>
</dbReference>
<evidence type="ECO:0000256" key="3">
    <source>
        <dbReference type="ARBA" id="ARBA00011245"/>
    </source>
</evidence>
<reference evidence="19 20" key="1">
    <citation type="submission" date="2019-10" db="EMBL/GenBank/DDBJ databases">
        <title>Cardiobacteriales fam. a chemoheterotrophic member of the order Cardiobacteriales, and proposal of Cardiobacteriales fam. nov.</title>
        <authorList>
            <person name="Wang C."/>
        </authorList>
    </citation>
    <scope>NUCLEOTIDE SEQUENCE [LARGE SCALE GENOMIC DNA]</scope>
    <source>
        <strain evidence="19 20">ML27</strain>
    </source>
</reference>
<evidence type="ECO:0000256" key="15">
    <source>
        <dbReference type="SAM" id="MobiDB-lite"/>
    </source>
</evidence>
<dbReference type="InterPro" id="IPR023585">
    <property type="entry name" value="Ile-tRNA-ligase_type1"/>
</dbReference>
<dbReference type="AlphaFoldDB" id="A0A6N7EZB2"/>
<feature type="binding site" evidence="14">
    <location>
        <position position="571"/>
    </location>
    <ligand>
        <name>L-isoleucyl-5'-AMP</name>
        <dbReference type="ChEBI" id="CHEBI:178002"/>
    </ligand>
</feature>
<dbReference type="Pfam" id="PF08264">
    <property type="entry name" value="Anticodon_1"/>
    <property type="match status" value="1"/>
</dbReference>
<evidence type="ECO:0000313" key="20">
    <source>
        <dbReference type="Proteomes" id="UP000471298"/>
    </source>
</evidence>
<evidence type="ECO:0000256" key="4">
    <source>
        <dbReference type="ARBA" id="ARBA00022490"/>
    </source>
</evidence>
<comment type="catalytic activity">
    <reaction evidence="13 14">
        <text>tRNA(Ile) + L-isoleucine + ATP = L-isoleucyl-tRNA(Ile) + AMP + diphosphate</text>
        <dbReference type="Rhea" id="RHEA:11060"/>
        <dbReference type="Rhea" id="RHEA-COMP:9666"/>
        <dbReference type="Rhea" id="RHEA-COMP:9695"/>
        <dbReference type="ChEBI" id="CHEBI:30616"/>
        <dbReference type="ChEBI" id="CHEBI:33019"/>
        <dbReference type="ChEBI" id="CHEBI:58045"/>
        <dbReference type="ChEBI" id="CHEBI:78442"/>
        <dbReference type="ChEBI" id="CHEBI:78528"/>
        <dbReference type="ChEBI" id="CHEBI:456215"/>
        <dbReference type="EC" id="6.1.1.5"/>
    </reaction>
</comment>
<feature type="binding site" evidence="14">
    <location>
        <position position="919"/>
    </location>
    <ligand>
        <name>Zn(2+)</name>
        <dbReference type="ChEBI" id="CHEBI:29105"/>
    </ligand>
</feature>
<evidence type="ECO:0000256" key="6">
    <source>
        <dbReference type="ARBA" id="ARBA00022723"/>
    </source>
</evidence>
<dbReference type="InterPro" id="IPR014729">
    <property type="entry name" value="Rossmann-like_a/b/a_fold"/>
</dbReference>
<dbReference type="InterPro" id="IPR010663">
    <property type="entry name" value="Znf_FPG/IleRS"/>
</dbReference>
<evidence type="ECO:0000256" key="13">
    <source>
        <dbReference type="ARBA" id="ARBA00048359"/>
    </source>
</evidence>
<dbReference type="InterPro" id="IPR033708">
    <property type="entry name" value="Anticodon_Ile_BEm"/>
</dbReference>
<dbReference type="GO" id="GO:0008270">
    <property type="term" value="F:zinc ion binding"/>
    <property type="evidence" value="ECO:0007669"/>
    <property type="project" value="UniProtKB-UniRule"/>
</dbReference>
<comment type="caution">
    <text evidence="19">The sequence shown here is derived from an EMBL/GenBank/DDBJ whole genome shotgun (WGS) entry which is preliminary data.</text>
</comment>
<feature type="short sequence motif" description="'HIGH' region" evidence="14">
    <location>
        <begin position="62"/>
        <end position="72"/>
    </location>
</feature>
<dbReference type="NCBIfam" id="TIGR00392">
    <property type="entry name" value="ileS"/>
    <property type="match status" value="1"/>
</dbReference>
<dbReference type="SUPFAM" id="SSF52374">
    <property type="entry name" value="Nucleotidylyl transferase"/>
    <property type="match status" value="1"/>
</dbReference>
<dbReference type="FunFam" id="1.10.730.20:FF:000001">
    <property type="entry name" value="Isoleucine--tRNA ligase"/>
    <property type="match status" value="1"/>
</dbReference>
<feature type="binding site" evidence="14">
    <location>
        <position position="939"/>
    </location>
    <ligand>
        <name>Zn(2+)</name>
        <dbReference type="ChEBI" id="CHEBI:29105"/>
    </ligand>
</feature>
<dbReference type="InterPro" id="IPR009080">
    <property type="entry name" value="tRNAsynth_Ia_anticodon-bd"/>
</dbReference>
<evidence type="ECO:0000256" key="1">
    <source>
        <dbReference type="ARBA" id="ARBA00004496"/>
    </source>
</evidence>
<feature type="domain" description="Zinc finger FPG/IleRS-type" evidence="17">
    <location>
        <begin position="917"/>
        <end position="945"/>
    </location>
</feature>
<comment type="similarity">
    <text evidence="2 14">Belongs to the class-I aminoacyl-tRNA synthetase family. IleS type 1 subfamily.</text>
</comment>
<dbReference type="PRINTS" id="PR00984">
    <property type="entry name" value="TRNASYNTHILE"/>
</dbReference>
<keyword evidence="10 14" id="KW-0648">Protein biosynthesis</keyword>
<dbReference type="FunFam" id="3.40.50.620:FF:000048">
    <property type="entry name" value="Isoleucine--tRNA ligase"/>
    <property type="match status" value="1"/>
</dbReference>
<dbReference type="GO" id="GO:0004822">
    <property type="term" value="F:isoleucine-tRNA ligase activity"/>
    <property type="evidence" value="ECO:0007669"/>
    <property type="project" value="UniProtKB-UniRule"/>
</dbReference>
<keyword evidence="6 14" id="KW-0479">Metal-binding</keyword>
<dbReference type="InterPro" id="IPR002301">
    <property type="entry name" value="Ile-tRNA-ligase"/>
</dbReference>
<dbReference type="EC" id="6.1.1.5" evidence="14"/>
<evidence type="ECO:0000256" key="5">
    <source>
        <dbReference type="ARBA" id="ARBA00022598"/>
    </source>
</evidence>
<evidence type="ECO:0000256" key="8">
    <source>
        <dbReference type="ARBA" id="ARBA00022833"/>
    </source>
</evidence>
<comment type="function">
    <text evidence="12 14">Catalyzes the attachment of isoleucine to tRNA(Ile). As IleRS can inadvertently accommodate and process structurally similar amino acids such as valine, to avoid such errors it has two additional distinct tRNA(Ile)-dependent editing activities. One activity is designated as 'pretransfer' editing and involves the hydrolysis of activated Val-AMP. The other activity is designated 'posttransfer' editing and involves deacylation of mischarged Val-tRNA(Ile).</text>
</comment>
<sequence length="956" mass="107959">MSDNNADYKSTLNLPHTDFPMRGNLAQREPDRLAHWQAIDLYNKQRQISQGREKFILHDGPPYANGQLHMGHALNKTLKDMIIKSQQMLGKDAPYLPGWDCHGLPIELQVEKKHGKVGNKLTAREFRAACREYAEKQIDQQRQDFIRLGVFGEWDTPYKTMNYATEANIIRTLAKIVEKNHVVRGSKPVNWCMDCGSALAEAEVEYQNKQSYSIYVAYAAKDSVDLLARFGLTTDVFKTAAETTLDVIMWTTTPWTLPSSIGMSVHPELSYGLYQRQDGSAFVVADELVESVVSACDFGTYHRLATIDGQALDRAVLRHPFLDRDILMMLGTHVTTEQGTGCVHTAPAHGVDDYQVAVLDYGLSFDSFVDGTGRFTESTPFFAGTKVFDANPAIVEKLIENQRLCAQSKFNHSYPHCWRHKTPTIFRATSQWFVGMDKAGLRQTALDGINTVKFIPEWGKARLYDMIENRPDWCISRQRYWGVPLCLLVHKETGELHPDTVSIMRQVADRVAQSGVDAWFDLSVEDLIGADAADYEKTQDILDVWFDSGSTHEAVLRAEPHLQFPADLYLEGSDQHRGWFHSSLLTSSAINGVPPYKALLTHGFVVDENGHKMSKSLGNIVEPQKIVGTLGADILRLWVASTDYTREIRLSDNILKQSADAYRRIRNTARFLLSNLHDFDPQVHWVSRDDMLEFDQYIVSRAAHVQTEIEQAYNHYQFHMVYQSIHHFCSLDLGGFYLDVIKDRQYTINADNIARRSAQTAMYLVLDALTRWIAPILPFTADEIWSFTPRVAADQGVESVFLTTFSNQLFTLAPSNRFDHAYWQTISQVREAVATELEKCRAAGEIGASLDAEVSIYAASELLNQLSQLGDALRFVLITSKVTLLPLTNLDTDARTPLISHIDGQQFAIIAQKSQAKKCARCWHYREDVGTHAEHPALCGRCVDNVSGRGEVRQFV</sequence>
<feature type="binding site" evidence="14">
    <location>
        <position position="922"/>
    </location>
    <ligand>
        <name>Zn(2+)</name>
        <dbReference type="ChEBI" id="CHEBI:29105"/>
    </ligand>
</feature>
<feature type="region of interest" description="Disordered" evidence="15">
    <location>
        <begin position="1"/>
        <end position="24"/>
    </location>
</feature>
<dbReference type="CDD" id="cd00818">
    <property type="entry name" value="IleRS_core"/>
    <property type="match status" value="1"/>
</dbReference>
<dbReference type="PANTHER" id="PTHR42765">
    <property type="entry name" value="SOLEUCYL-TRNA SYNTHETASE"/>
    <property type="match status" value="1"/>
</dbReference>
<dbReference type="Gene3D" id="1.10.10.830">
    <property type="entry name" value="Ile-tRNA synthetase CP2 domain-like"/>
    <property type="match status" value="1"/>
</dbReference>
<dbReference type="InParanoid" id="A0A6N7EZB2"/>
<dbReference type="GO" id="GO:0005524">
    <property type="term" value="F:ATP binding"/>
    <property type="evidence" value="ECO:0007669"/>
    <property type="project" value="UniProtKB-UniRule"/>
</dbReference>
<dbReference type="FunCoup" id="A0A6N7EZB2">
    <property type="interactions" value="480"/>
</dbReference>
<dbReference type="InterPro" id="IPR013155">
    <property type="entry name" value="M/V/L/I-tRNA-synth_anticd-bd"/>
</dbReference>
<keyword evidence="11 14" id="KW-0030">Aminoacyl-tRNA synthetase</keyword>
<feature type="compositionally biased region" description="Polar residues" evidence="15">
    <location>
        <begin position="1"/>
        <end position="14"/>
    </location>
</feature>
<dbReference type="GO" id="GO:0005829">
    <property type="term" value="C:cytosol"/>
    <property type="evidence" value="ECO:0007669"/>
    <property type="project" value="TreeGrafter"/>
</dbReference>
<comment type="domain">
    <text evidence="14">IleRS has two distinct active sites: one for aminoacylation and one for editing. The misactivated valine is translocated from the active site to the editing site, which sterically excludes the correctly activated isoleucine. The single editing site contains two valyl binding pockets, one specific for each substrate (Val-AMP or Val-tRNA(Ile)).</text>
</comment>
<dbReference type="InterPro" id="IPR050081">
    <property type="entry name" value="Ile-tRNA_ligase"/>
</dbReference>
<dbReference type="RefSeq" id="WP_152810496.1">
    <property type="nucleotide sequence ID" value="NZ_WHNW01000007.1"/>
</dbReference>
<evidence type="ECO:0000256" key="12">
    <source>
        <dbReference type="ARBA" id="ARBA00025217"/>
    </source>
</evidence>
<dbReference type="CDD" id="cd07960">
    <property type="entry name" value="Anticodon_Ia_Ile_BEm"/>
    <property type="match status" value="1"/>
</dbReference>
<evidence type="ECO:0000256" key="14">
    <source>
        <dbReference type="HAMAP-Rule" id="MF_02002"/>
    </source>
</evidence>
<dbReference type="FunFam" id="3.40.50.620:FF:000042">
    <property type="entry name" value="Isoleucine--tRNA ligase"/>
    <property type="match status" value="1"/>
</dbReference>
<evidence type="ECO:0000256" key="9">
    <source>
        <dbReference type="ARBA" id="ARBA00022840"/>
    </source>
</evidence>
<proteinExistence type="inferred from homology"/>
<feature type="short sequence motif" description="'KMSKS' region" evidence="14">
    <location>
        <begin position="612"/>
        <end position="616"/>
    </location>
</feature>
<dbReference type="GO" id="GO:0002161">
    <property type="term" value="F:aminoacyl-tRNA deacylase activity"/>
    <property type="evidence" value="ECO:0007669"/>
    <property type="project" value="InterPro"/>
</dbReference>
<organism evidence="19 20">
    <name type="scientific">Ostreibacterium oceani</name>
    <dbReference type="NCBI Taxonomy" id="2654998"/>
    <lineage>
        <taxon>Bacteria</taxon>
        <taxon>Pseudomonadati</taxon>
        <taxon>Pseudomonadota</taxon>
        <taxon>Gammaproteobacteria</taxon>
        <taxon>Cardiobacteriales</taxon>
        <taxon>Ostreibacteriaceae</taxon>
        <taxon>Ostreibacterium</taxon>
    </lineage>
</organism>
<evidence type="ECO:0000259" key="17">
    <source>
        <dbReference type="Pfam" id="PF06827"/>
    </source>
</evidence>
<dbReference type="PROSITE" id="PS00178">
    <property type="entry name" value="AA_TRNA_LIGASE_I"/>
    <property type="match status" value="1"/>
</dbReference>
<dbReference type="PANTHER" id="PTHR42765:SF1">
    <property type="entry name" value="ISOLEUCINE--TRNA LIGASE, MITOCHONDRIAL"/>
    <property type="match status" value="1"/>
</dbReference>
<comment type="cofactor">
    <cofactor evidence="14">
        <name>Zn(2+)</name>
        <dbReference type="ChEBI" id="CHEBI:29105"/>
    </cofactor>
    <text evidence="14">Binds 1 zinc ion per subunit.</text>
</comment>
<name>A0A6N7EZB2_9GAMM</name>
<keyword evidence="20" id="KW-1185">Reference proteome</keyword>
<evidence type="ECO:0000313" key="19">
    <source>
        <dbReference type="EMBL" id="MPV86507.1"/>
    </source>
</evidence>
<keyword evidence="4 14" id="KW-0963">Cytoplasm</keyword>
<keyword evidence="7 14" id="KW-0547">Nucleotide-binding</keyword>
<keyword evidence="5 14" id="KW-0436">Ligase</keyword>
<evidence type="ECO:0000256" key="2">
    <source>
        <dbReference type="ARBA" id="ARBA00006887"/>
    </source>
</evidence>
<feature type="domain" description="Aminoacyl-tRNA synthetase class Ia" evidence="16">
    <location>
        <begin position="32"/>
        <end position="651"/>
    </location>
</feature>
<protein>
    <recommendedName>
        <fullName evidence="14">Isoleucine--tRNA ligase</fullName>
        <ecNumber evidence="14">6.1.1.5</ecNumber>
    </recommendedName>
    <alternativeName>
        <fullName evidence="14">Isoleucyl-tRNA synthetase</fullName>
        <shortName evidence="14">IleRS</shortName>
    </alternativeName>
</protein>
<dbReference type="Pfam" id="PF00133">
    <property type="entry name" value="tRNA-synt_1"/>
    <property type="match status" value="1"/>
</dbReference>
<dbReference type="GO" id="GO:0000049">
    <property type="term" value="F:tRNA binding"/>
    <property type="evidence" value="ECO:0007669"/>
    <property type="project" value="InterPro"/>
</dbReference>
<dbReference type="Gene3D" id="1.10.730.20">
    <property type="match status" value="1"/>
</dbReference>
<dbReference type="InterPro" id="IPR009008">
    <property type="entry name" value="Val/Leu/Ile-tRNA-synth_edit"/>
</dbReference>
<evidence type="ECO:0000256" key="7">
    <source>
        <dbReference type="ARBA" id="ARBA00022741"/>
    </source>
</evidence>
<feature type="binding site" evidence="14">
    <location>
        <position position="942"/>
    </location>
    <ligand>
        <name>Zn(2+)</name>
        <dbReference type="ChEBI" id="CHEBI:29105"/>
    </ligand>
</feature>
<keyword evidence="9 14" id="KW-0067">ATP-binding</keyword>
<keyword evidence="8 14" id="KW-0862">Zinc</keyword>
<accession>A0A6N7EZB2</accession>
<evidence type="ECO:0000256" key="11">
    <source>
        <dbReference type="ARBA" id="ARBA00023146"/>
    </source>
</evidence>
<dbReference type="GO" id="GO:0006428">
    <property type="term" value="P:isoleucyl-tRNA aminoacylation"/>
    <property type="evidence" value="ECO:0007669"/>
    <property type="project" value="UniProtKB-UniRule"/>
</dbReference>